<dbReference type="EMBL" id="BSXT01000924">
    <property type="protein sequence ID" value="GMF36257.1"/>
    <property type="molecule type" value="Genomic_DNA"/>
</dbReference>
<comment type="caution">
    <text evidence="2">The sequence shown here is derived from an EMBL/GenBank/DDBJ whole genome shotgun (WGS) entry which is preliminary data.</text>
</comment>
<proteinExistence type="predicted"/>
<evidence type="ECO:0000256" key="1">
    <source>
        <dbReference type="SAM" id="MobiDB-lite"/>
    </source>
</evidence>
<evidence type="ECO:0000313" key="2">
    <source>
        <dbReference type="EMBL" id="GMF36257.1"/>
    </source>
</evidence>
<organism evidence="2 3">
    <name type="scientific">Phytophthora fragariaefolia</name>
    <dbReference type="NCBI Taxonomy" id="1490495"/>
    <lineage>
        <taxon>Eukaryota</taxon>
        <taxon>Sar</taxon>
        <taxon>Stramenopiles</taxon>
        <taxon>Oomycota</taxon>
        <taxon>Peronosporomycetes</taxon>
        <taxon>Peronosporales</taxon>
        <taxon>Peronosporaceae</taxon>
        <taxon>Phytophthora</taxon>
    </lineage>
</organism>
<feature type="compositionally biased region" description="Basic and acidic residues" evidence="1">
    <location>
        <begin position="325"/>
        <end position="334"/>
    </location>
</feature>
<dbReference type="AlphaFoldDB" id="A0A9W6XDE2"/>
<reference evidence="2" key="1">
    <citation type="submission" date="2023-04" db="EMBL/GenBank/DDBJ databases">
        <title>Phytophthora fragariaefolia NBRC 109709.</title>
        <authorList>
            <person name="Ichikawa N."/>
            <person name="Sato H."/>
            <person name="Tonouchi N."/>
        </authorList>
    </citation>
    <scope>NUCLEOTIDE SEQUENCE</scope>
    <source>
        <strain evidence="2">NBRC 109709</strain>
    </source>
</reference>
<sequence>MSSSSRRRRSRLPLAPPTDFVLRRDLLCAQSFGDMLDVLRANAVEPPSSTKELAELRVQNAKMTWKNQALLRRLDSGLADSARFEHDLAPGVRERDEWKHNATKPSELVASFRNTVCLLELPLREPTRQANRRVDSCQQLVDHQRRMIGQRDKGQQCMSEILAKRDIAYSALQGVASSYFVQVQEAAAVISSDGSDRALRLANHTIDNLRRVIQHQKNVLRHNGRISVTDPALALVATTGIDPPGLSPGDLALNARMCRVLETRWPELSLVQPGEVREITLRASGPVAPSSTPVSLPLSSTAPTSNWSAAEFALTTADFKVPSTEPRRVPERPFHRGHLTPVTRPSLHVSASNSASPSGSAAWAAIVTSSVILVSSVVLTSAPEPNGSASSR</sequence>
<protein>
    <submittedName>
        <fullName evidence="2">Unnamed protein product</fullName>
    </submittedName>
</protein>
<evidence type="ECO:0000313" key="3">
    <source>
        <dbReference type="Proteomes" id="UP001165121"/>
    </source>
</evidence>
<dbReference type="OrthoDB" id="140357at2759"/>
<gene>
    <name evidence="2" type="ORF">Pfra01_000983500</name>
</gene>
<keyword evidence="3" id="KW-1185">Reference proteome</keyword>
<accession>A0A9W6XDE2</accession>
<dbReference type="Proteomes" id="UP001165121">
    <property type="component" value="Unassembled WGS sequence"/>
</dbReference>
<name>A0A9W6XDE2_9STRA</name>
<feature type="region of interest" description="Disordered" evidence="1">
    <location>
        <begin position="323"/>
        <end position="354"/>
    </location>
</feature>